<dbReference type="Pfam" id="PF00293">
    <property type="entry name" value="NUDIX"/>
    <property type="match status" value="1"/>
</dbReference>
<keyword evidence="3" id="KW-1185">Reference proteome</keyword>
<proteinExistence type="predicted"/>
<dbReference type="PANTHER" id="PTHR43736:SF4">
    <property type="entry name" value="SLR1690 PROTEIN"/>
    <property type="match status" value="1"/>
</dbReference>
<dbReference type="RefSeq" id="WP_283368760.1">
    <property type="nucleotide sequence ID" value="NZ_JASHID010000002.1"/>
</dbReference>
<dbReference type="PANTHER" id="PTHR43736">
    <property type="entry name" value="ADP-RIBOSE PYROPHOSPHATASE"/>
    <property type="match status" value="1"/>
</dbReference>
<dbReference type="InterPro" id="IPR054105">
    <property type="entry name" value="WHD_NrtR"/>
</dbReference>
<dbReference type="InterPro" id="IPR036388">
    <property type="entry name" value="WH-like_DNA-bd_sf"/>
</dbReference>
<dbReference type="PROSITE" id="PS51462">
    <property type="entry name" value="NUDIX"/>
    <property type="match status" value="1"/>
</dbReference>
<organism evidence="2 3">
    <name type="scientific">Flectobacillus longus</name>
    <dbReference type="NCBI Taxonomy" id="2984207"/>
    <lineage>
        <taxon>Bacteria</taxon>
        <taxon>Pseudomonadati</taxon>
        <taxon>Bacteroidota</taxon>
        <taxon>Cytophagia</taxon>
        <taxon>Cytophagales</taxon>
        <taxon>Flectobacillaceae</taxon>
        <taxon>Flectobacillus</taxon>
    </lineage>
</organism>
<name>A0ABT6YIN4_9BACT</name>
<reference evidence="2 3" key="1">
    <citation type="submission" date="2023-05" db="EMBL/GenBank/DDBJ databases">
        <title>Novel species of genus Flectobacillus isolated from stream in China.</title>
        <authorList>
            <person name="Lu H."/>
        </authorList>
    </citation>
    <scope>NUCLEOTIDE SEQUENCE [LARGE SCALE GENOMIC DNA]</scope>
    <source>
        <strain evidence="2 3">DC10W</strain>
    </source>
</reference>
<dbReference type="SUPFAM" id="SSF46785">
    <property type="entry name" value="Winged helix' DNA-binding domain"/>
    <property type="match status" value="1"/>
</dbReference>
<dbReference type="Pfam" id="PF21906">
    <property type="entry name" value="WHD_NrtR"/>
    <property type="match status" value="1"/>
</dbReference>
<dbReference type="CDD" id="cd18873">
    <property type="entry name" value="NUDIX_NadM_like"/>
    <property type="match status" value="1"/>
</dbReference>
<dbReference type="SUPFAM" id="SSF55811">
    <property type="entry name" value="Nudix"/>
    <property type="match status" value="1"/>
</dbReference>
<dbReference type="Gene3D" id="1.10.10.10">
    <property type="entry name" value="Winged helix-like DNA-binding domain superfamily/Winged helix DNA-binding domain"/>
    <property type="match status" value="1"/>
</dbReference>
<dbReference type="InterPro" id="IPR000086">
    <property type="entry name" value="NUDIX_hydrolase_dom"/>
</dbReference>
<evidence type="ECO:0000313" key="3">
    <source>
        <dbReference type="Proteomes" id="UP001236569"/>
    </source>
</evidence>
<feature type="domain" description="Nudix hydrolase" evidence="1">
    <location>
        <begin position="17"/>
        <end position="169"/>
    </location>
</feature>
<dbReference type="Proteomes" id="UP001236569">
    <property type="component" value="Unassembled WGS sequence"/>
</dbReference>
<evidence type="ECO:0000313" key="2">
    <source>
        <dbReference type="EMBL" id="MDI9863463.1"/>
    </source>
</evidence>
<evidence type="ECO:0000259" key="1">
    <source>
        <dbReference type="PROSITE" id="PS51462"/>
    </source>
</evidence>
<sequence length="244" mass="28481">MDLIQEFEQWVGEDTYIKQVSIDCVIFGFHDNNLKVLLPKLKLDEDLWALPGGYIGKDESVLNATRRILESRTGLVDIYLEQFGVFGELNRNSKDLVKTITNKIGVTTEEHFWVFDRFISLGFYALVEYSKVTPRLNNILDESCDWYSIKELPALAIDHDQIIQKGLETLRIMLDHKLAGFNLLGETFTMKELQKMYETILDKPLRRDNFQRKMLDMDILERLEKQYTGAANKAPYLYKLKTIK</sequence>
<accession>A0ABT6YIN4</accession>
<dbReference type="Gene3D" id="3.90.79.10">
    <property type="entry name" value="Nucleoside Triphosphate Pyrophosphohydrolase"/>
    <property type="match status" value="1"/>
</dbReference>
<gene>
    <name evidence="2" type="ORF">QM480_03950</name>
</gene>
<comment type="caution">
    <text evidence="2">The sequence shown here is derived from an EMBL/GenBank/DDBJ whole genome shotgun (WGS) entry which is preliminary data.</text>
</comment>
<dbReference type="InterPro" id="IPR015797">
    <property type="entry name" value="NUDIX_hydrolase-like_dom_sf"/>
</dbReference>
<dbReference type="InterPro" id="IPR036390">
    <property type="entry name" value="WH_DNA-bd_sf"/>
</dbReference>
<protein>
    <submittedName>
        <fullName evidence="2">NUDIX domain-containing protein</fullName>
    </submittedName>
</protein>
<dbReference type="EMBL" id="JASHID010000002">
    <property type="protein sequence ID" value="MDI9863463.1"/>
    <property type="molecule type" value="Genomic_DNA"/>
</dbReference>